<evidence type="ECO:0000313" key="2">
    <source>
        <dbReference type="Proteomes" id="UP000006176"/>
    </source>
</evidence>
<gene>
    <name evidence="1" type="ordered locus">Sulba_1603</name>
</gene>
<sequence length="105" mass="12098">MDITAEKLVELGRYFSIIHHIKGRIRLRVNPKIKCHGESVSLQDIEALPQKIEGIKSIKINKIVGSLTIEYDAHIFPDHLWKDLVHGENLEELVSMITRLSKEFI</sequence>
<evidence type="ECO:0008006" key="3">
    <source>
        <dbReference type="Google" id="ProtNLM"/>
    </source>
</evidence>
<proteinExistence type="predicted"/>
<keyword evidence="2" id="KW-1185">Reference proteome</keyword>
<dbReference type="STRING" id="760154.Sulba_1603"/>
<evidence type="ECO:0000313" key="1">
    <source>
        <dbReference type="EMBL" id="AFL68891.1"/>
    </source>
</evidence>
<dbReference type="AlphaFoldDB" id="I3XY67"/>
<dbReference type="EMBL" id="CP003333">
    <property type="protein sequence ID" value="AFL68891.1"/>
    <property type="molecule type" value="Genomic_DNA"/>
</dbReference>
<dbReference type="OrthoDB" id="5357650at2"/>
<organism evidence="1 2">
    <name type="scientific">Sulfurospirillum barnesii (strain ATCC 700032 / DSM 10660 / SES-3)</name>
    <dbReference type="NCBI Taxonomy" id="760154"/>
    <lineage>
        <taxon>Bacteria</taxon>
        <taxon>Pseudomonadati</taxon>
        <taxon>Campylobacterota</taxon>
        <taxon>Epsilonproteobacteria</taxon>
        <taxon>Campylobacterales</taxon>
        <taxon>Sulfurospirillaceae</taxon>
        <taxon>Sulfurospirillum</taxon>
    </lineage>
</organism>
<reference evidence="1 2" key="1">
    <citation type="submission" date="2012-06" db="EMBL/GenBank/DDBJ databases">
        <title>Complete sequence of Sulfurospirillum barnesii SES-3.</title>
        <authorList>
            <consortium name="US DOE Joint Genome Institute"/>
            <person name="Lucas S."/>
            <person name="Han J."/>
            <person name="Lapidus A."/>
            <person name="Cheng J.-F."/>
            <person name="Goodwin L."/>
            <person name="Pitluck S."/>
            <person name="Peters L."/>
            <person name="Ovchinnikova G."/>
            <person name="Lu M."/>
            <person name="Detter J.C."/>
            <person name="Han C."/>
            <person name="Tapia R."/>
            <person name="Land M."/>
            <person name="Hauser L."/>
            <person name="Kyrpides N."/>
            <person name="Ivanova N."/>
            <person name="Pagani I."/>
            <person name="Stolz J."/>
            <person name="Arkin A."/>
            <person name="Dehal P."/>
            <person name="Oremland R."/>
            <person name="Saltikov C."/>
            <person name="Basu P."/>
            <person name="Hollibaugh J."/>
            <person name="Newman D."/>
            <person name="Stolyar S."/>
            <person name="Hazen T."/>
            <person name="Woyke T."/>
        </authorList>
    </citation>
    <scope>NUCLEOTIDE SEQUENCE [LARGE SCALE GENOMIC DNA]</scope>
    <source>
        <strain evidence="2">ATCC 700032 / DSM 10660 / SES-3</strain>
    </source>
</reference>
<accession>I3XY67</accession>
<dbReference type="Proteomes" id="UP000006176">
    <property type="component" value="Chromosome"/>
</dbReference>
<dbReference type="RefSeq" id="WP_014769769.1">
    <property type="nucleotide sequence ID" value="NC_018002.1"/>
</dbReference>
<name>I3XY67_SULBS</name>
<dbReference type="PATRIC" id="fig|760154.4.peg.1606"/>
<dbReference type="KEGG" id="sba:Sulba_1603"/>
<dbReference type="eggNOG" id="ENOG5033FQJ">
    <property type="taxonomic scope" value="Bacteria"/>
</dbReference>
<dbReference type="Pfam" id="PF19991">
    <property type="entry name" value="HMA_2"/>
    <property type="match status" value="1"/>
</dbReference>
<protein>
    <recommendedName>
        <fullName evidence="3">Cation transporter</fullName>
    </recommendedName>
</protein>
<dbReference type="HOGENOM" id="CLU_145976_1_0_7"/>